<keyword evidence="2" id="KW-1185">Reference proteome</keyword>
<proteinExistence type="predicted"/>
<evidence type="ECO:0000313" key="2">
    <source>
        <dbReference type="Proteomes" id="UP000815677"/>
    </source>
</evidence>
<dbReference type="Proteomes" id="UP000815677">
    <property type="component" value="Unassembled WGS sequence"/>
</dbReference>
<organism evidence="1 2">
    <name type="scientific">Mycena chlorophos</name>
    <name type="common">Agaric fungus</name>
    <name type="synonym">Agaricus chlorophos</name>
    <dbReference type="NCBI Taxonomy" id="658473"/>
    <lineage>
        <taxon>Eukaryota</taxon>
        <taxon>Fungi</taxon>
        <taxon>Dikarya</taxon>
        <taxon>Basidiomycota</taxon>
        <taxon>Agaricomycotina</taxon>
        <taxon>Agaricomycetes</taxon>
        <taxon>Agaricomycetidae</taxon>
        <taxon>Agaricales</taxon>
        <taxon>Marasmiineae</taxon>
        <taxon>Mycenaceae</taxon>
        <taxon>Mycena</taxon>
    </lineage>
</organism>
<evidence type="ECO:0000313" key="1">
    <source>
        <dbReference type="EMBL" id="GAT46117.1"/>
    </source>
</evidence>
<accession>A0ABQ0L6G4</accession>
<sequence>MLAARSWTSFPGPPAPVCTGMQEKSTRLAGGWHAKHCVLVYNRLRVRSLHTYPDPRQNREELISRTGALAVISQRSRARCDAHPQFLFEAQSSLNTPGCRIGSLLSIRSNSCNSGCPQASATSAIRVTWSGRTRLVRLVANAHTMPHRRIRHHDANTRVYIASKQARRMQRDAGCG</sequence>
<gene>
    <name evidence="1" type="ORF">MCHLO_03657</name>
</gene>
<reference evidence="1" key="1">
    <citation type="submission" date="2014-09" db="EMBL/GenBank/DDBJ databases">
        <title>Genome sequence of the luminous mushroom Mycena chlorophos for searching fungal bioluminescence genes.</title>
        <authorList>
            <person name="Tanaka Y."/>
            <person name="Kasuga D."/>
            <person name="Oba Y."/>
            <person name="Hase S."/>
            <person name="Sato K."/>
            <person name="Oba Y."/>
            <person name="Sakakibara Y."/>
        </authorList>
    </citation>
    <scope>NUCLEOTIDE SEQUENCE</scope>
</reference>
<protein>
    <submittedName>
        <fullName evidence="1">Uncharacterized protein</fullName>
    </submittedName>
</protein>
<name>A0ABQ0L6G4_MYCCL</name>
<dbReference type="EMBL" id="DF842145">
    <property type="protein sequence ID" value="GAT46117.1"/>
    <property type="molecule type" value="Genomic_DNA"/>
</dbReference>